<evidence type="ECO:0000313" key="4">
    <source>
        <dbReference type="Proteomes" id="UP000006039"/>
    </source>
</evidence>
<dbReference type="AlphaFoldDB" id="J3NWQ1"/>
<protein>
    <submittedName>
        <fullName evidence="2 3">Uncharacterized protein</fullName>
    </submittedName>
</protein>
<keyword evidence="4" id="KW-1185">Reference proteome</keyword>
<evidence type="ECO:0000256" key="1">
    <source>
        <dbReference type="SAM" id="MobiDB-lite"/>
    </source>
</evidence>
<dbReference type="Proteomes" id="UP000006039">
    <property type="component" value="Unassembled WGS sequence"/>
</dbReference>
<feature type="region of interest" description="Disordered" evidence="1">
    <location>
        <begin position="38"/>
        <end position="63"/>
    </location>
</feature>
<evidence type="ECO:0000313" key="2">
    <source>
        <dbReference type="EMBL" id="EJT75783.1"/>
    </source>
</evidence>
<reference evidence="2" key="2">
    <citation type="submission" date="2010-07" db="EMBL/GenBank/DDBJ databases">
        <authorList>
            <consortium name="The Broad Institute Genome Sequencing Platform"/>
            <consortium name="Broad Institute Genome Sequencing Center for Infectious Disease"/>
            <person name="Ma L.-J."/>
            <person name="Dead R."/>
            <person name="Young S."/>
            <person name="Zeng Q."/>
            <person name="Koehrsen M."/>
            <person name="Alvarado L."/>
            <person name="Berlin A."/>
            <person name="Chapman S.B."/>
            <person name="Chen Z."/>
            <person name="Freedman E."/>
            <person name="Gellesch M."/>
            <person name="Goldberg J."/>
            <person name="Griggs A."/>
            <person name="Gujja S."/>
            <person name="Heilman E.R."/>
            <person name="Heiman D."/>
            <person name="Hepburn T."/>
            <person name="Howarth C."/>
            <person name="Jen D."/>
            <person name="Larson L."/>
            <person name="Mehta T."/>
            <person name="Neiman D."/>
            <person name="Pearson M."/>
            <person name="Roberts A."/>
            <person name="Saif S."/>
            <person name="Shea T."/>
            <person name="Shenoy N."/>
            <person name="Sisk P."/>
            <person name="Stolte C."/>
            <person name="Sykes S."/>
            <person name="Walk T."/>
            <person name="White J."/>
            <person name="Yandava C."/>
            <person name="Haas B."/>
            <person name="Nusbaum C."/>
            <person name="Birren B."/>
        </authorList>
    </citation>
    <scope>NUCLEOTIDE SEQUENCE</scope>
    <source>
        <strain evidence="2">R3-111a-1</strain>
    </source>
</reference>
<reference evidence="4" key="1">
    <citation type="submission" date="2010-07" db="EMBL/GenBank/DDBJ databases">
        <title>The genome sequence of Gaeumannomyces graminis var. tritici strain R3-111a-1.</title>
        <authorList>
            <consortium name="The Broad Institute Genome Sequencing Platform"/>
            <person name="Ma L.-J."/>
            <person name="Dead R."/>
            <person name="Young S."/>
            <person name="Zeng Q."/>
            <person name="Koehrsen M."/>
            <person name="Alvarado L."/>
            <person name="Berlin A."/>
            <person name="Chapman S.B."/>
            <person name="Chen Z."/>
            <person name="Freedman E."/>
            <person name="Gellesch M."/>
            <person name="Goldberg J."/>
            <person name="Griggs A."/>
            <person name="Gujja S."/>
            <person name="Heilman E.R."/>
            <person name="Heiman D."/>
            <person name="Hepburn T."/>
            <person name="Howarth C."/>
            <person name="Jen D."/>
            <person name="Larson L."/>
            <person name="Mehta T."/>
            <person name="Neiman D."/>
            <person name="Pearson M."/>
            <person name="Roberts A."/>
            <person name="Saif S."/>
            <person name="Shea T."/>
            <person name="Shenoy N."/>
            <person name="Sisk P."/>
            <person name="Stolte C."/>
            <person name="Sykes S."/>
            <person name="Walk T."/>
            <person name="White J."/>
            <person name="Yandava C."/>
            <person name="Haas B."/>
            <person name="Nusbaum C."/>
            <person name="Birren B."/>
        </authorList>
    </citation>
    <scope>NUCLEOTIDE SEQUENCE [LARGE SCALE GENOMIC DNA]</scope>
    <source>
        <strain evidence="4">R3-111a-1</strain>
    </source>
</reference>
<dbReference type="GeneID" id="20346171"/>
<gene>
    <name evidence="3" type="primary">20346171</name>
    <name evidence="2" type="ORF">GGTG_05713</name>
</gene>
<evidence type="ECO:0000313" key="3">
    <source>
        <dbReference type="EnsemblFungi" id="EJT75783"/>
    </source>
</evidence>
<reference evidence="3" key="4">
    <citation type="journal article" date="2015" name="G3 (Bethesda)">
        <title>Genome sequences of three phytopathogenic species of the Magnaporthaceae family of fungi.</title>
        <authorList>
            <person name="Okagaki L.H."/>
            <person name="Nunes C.C."/>
            <person name="Sailsbery J."/>
            <person name="Clay B."/>
            <person name="Brown D."/>
            <person name="John T."/>
            <person name="Oh Y."/>
            <person name="Young N."/>
            <person name="Fitzgerald M."/>
            <person name="Haas B.J."/>
            <person name="Zeng Q."/>
            <person name="Young S."/>
            <person name="Adiconis X."/>
            <person name="Fan L."/>
            <person name="Levin J.Z."/>
            <person name="Mitchell T.K."/>
            <person name="Okubara P.A."/>
            <person name="Farman M.L."/>
            <person name="Kohn L.M."/>
            <person name="Birren B."/>
            <person name="Ma L.-J."/>
            <person name="Dean R.A."/>
        </authorList>
    </citation>
    <scope>NUCLEOTIDE SEQUENCE</scope>
    <source>
        <strain evidence="3">R3-111a-1</strain>
    </source>
</reference>
<reference evidence="2" key="3">
    <citation type="submission" date="2010-09" db="EMBL/GenBank/DDBJ databases">
        <title>Annotation of Gaeumannomyces graminis var. tritici R3-111a-1.</title>
        <authorList>
            <consortium name="The Broad Institute Genome Sequencing Platform"/>
            <person name="Ma L.-J."/>
            <person name="Dead R."/>
            <person name="Young S.K."/>
            <person name="Zeng Q."/>
            <person name="Gargeya S."/>
            <person name="Fitzgerald M."/>
            <person name="Haas B."/>
            <person name="Abouelleil A."/>
            <person name="Alvarado L."/>
            <person name="Arachchi H.M."/>
            <person name="Berlin A."/>
            <person name="Brown A."/>
            <person name="Chapman S.B."/>
            <person name="Chen Z."/>
            <person name="Dunbar C."/>
            <person name="Freedman E."/>
            <person name="Gearin G."/>
            <person name="Gellesch M."/>
            <person name="Goldberg J."/>
            <person name="Griggs A."/>
            <person name="Gujja S."/>
            <person name="Heiman D."/>
            <person name="Howarth C."/>
            <person name="Larson L."/>
            <person name="Lui A."/>
            <person name="MacDonald P.J.P."/>
            <person name="Mehta T."/>
            <person name="Montmayeur A."/>
            <person name="Murphy C."/>
            <person name="Neiman D."/>
            <person name="Pearson M."/>
            <person name="Priest M."/>
            <person name="Roberts A."/>
            <person name="Saif S."/>
            <person name="Shea T."/>
            <person name="Shenoy N."/>
            <person name="Sisk P."/>
            <person name="Stolte C."/>
            <person name="Sykes S."/>
            <person name="Yandava C."/>
            <person name="Wortman J."/>
            <person name="Nusbaum C."/>
            <person name="Birren B."/>
        </authorList>
    </citation>
    <scope>NUCLEOTIDE SEQUENCE</scope>
    <source>
        <strain evidence="2">R3-111a-1</strain>
    </source>
</reference>
<dbReference type="EnsemblFungi" id="EJT75783">
    <property type="protein sequence ID" value="EJT75783"/>
    <property type="gene ID" value="GGTG_05713"/>
</dbReference>
<reference evidence="3" key="5">
    <citation type="submission" date="2018-04" db="UniProtKB">
        <authorList>
            <consortium name="EnsemblFungi"/>
        </authorList>
    </citation>
    <scope>IDENTIFICATION</scope>
    <source>
        <strain evidence="3">R3-111a-1</strain>
    </source>
</reference>
<sequence length="63" mass="6951">MSAITPRIASFGRFNAQVRGICIGRFRGITRLVRTDPEPLSEARVPQHMQYQGPATPPMQLAG</sequence>
<organism evidence="2">
    <name type="scientific">Gaeumannomyces tritici (strain R3-111a-1)</name>
    <name type="common">Wheat and barley take-all root rot fungus</name>
    <name type="synonym">Gaeumannomyces graminis var. tritici</name>
    <dbReference type="NCBI Taxonomy" id="644352"/>
    <lineage>
        <taxon>Eukaryota</taxon>
        <taxon>Fungi</taxon>
        <taxon>Dikarya</taxon>
        <taxon>Ascomycota</taxon>
        <taxon>Pezizomycotina</taxon>
        <taxon>Sordariomycetes</taxon>
        <taxon>Sordariomycetidae</taxon>
        <taxon>Magnaporthales</taxon>
        <taxon>Magnaporthaceae</taxon>
        <taxon>Gaeumannomyces</taxon>
    </lineage>
</organism>
<dbReference type="VEuPathDB" id="FungiDB:GGTG_05713"/>
<proteinExistence type="predicted"/>
<accession>J3NWQ1</accession>
<dbReference type="EMBL" id="GL385397">
    <property type="protein sequence ID" value="EJT75783.1"/>
    <property type="molecule type" value="Genomic_DNA"/>
</dbReference>
<dbReference type="RefSeq" id="XP_009221783.1">
    <property type="nucleotide sequence ID" value="XM_009223519.1"/>
</dbReference>
<dbReference type="HOGENOM" id="CLU_2885911_0_0_1"/>
<name>J3NWQ1_GAET3</name>